<accession>A0AAE9J2S0</accession>
<dbReference type="InterPro" id="IPR008422">
    <property type="entry name" value="KN_HD"/>
</dbReference>
<comment type="similarity">
    <text evidence="2">Belongs to the TALE/IRO homeobox family.</text>
</comment>
<keyword evidence="4 6" id="KW-0371">Homeobox</keyword>
<gene>
    <name evidence="9" type="ORF">L3Y34_014939</name>
    <name evidence="10" type="ORF">L5515_001019</name>
</gene>
<protein>
    <recommendedName>
        <fullName evidence="8">Homeobox domain-containing protein</fullName>
    </recommendedName>
</protein>
<dbReference type="GO" id="GO:0000981">
    <property type="term" value="F:DNA-binding transcription factor activity, RNA polymerase II-specific"/>
    <property type="evidence" value="ECO:0007669"/>
    <property type="project" value="InterPro"/>
</dbReference>
<dbReference type="PANTHER" id="PTHR11211:SF40">
    <property type="entry name" value="MIRROR, ISOFORM C"/>
    <property type="match status" value="1"/>
</dbReference>
<evidence type="ECO:0000313" key="11">
    <source>
        <dbReference type="Proteomes" id="UP000827892"/>
    </source>
</evidence>
<dbReference type="GO" id="GO:0003677">
    <property type="term" value="F:DNA binding"/>
    <property type="evidence" value="ECO:0007669"/>
    <property type="project" value="UniProtKB-UniRule"/>
</dbReference>
<sequence length="390" mass="42562">MMPIVGQCKLEVLKVEEPSTPSTTTPAPPSADALRGIIPSNILSQFPLHPAAMAQFLSAQAAAAQQPNLVFPGVPMFPPGIPADFKPELLMAAGGPGPMPFMFGDAHRLYHPYGLDGMKKRNATREATAPLKDWLHAHRKNPYPSKNDKLMLAVGTGMTLTQVSTWFANARRRLKKENKMTWSPQNRRGDGCDDDEDEDDDDMNRPSSSTSINSERKGESLFGKPHLASPTPSGGSGGSDDLQTPKKEQNSPIPDDSESPKRKPKMWSIADVTTSDDDSSKKDSPPSSDENMTSNSLLIQSAMKKQMEMFSRIDPNIFRMNPFMFQLIAQQAAQSQQISLLPSQTTPPNEAGEQVKVSRSEFASGDVDTIPTVFPNVISSVPPRVETPAY</sequence>
<dbReference type="EMBL" id="CP090891">
    <property type="protein sequence ID" value="ULU11076.1"/>
    <property type="molecule type" value="Genomic_DNA"/>
</dbReference>
<dbReference type="Proteomes" id="UP000827892">
    <property type="component" value="Chromosome I"/>
</dbReference>
<feature type="region of interest" description="Disordered" evidence="7">
    <location>
        <begin position="177"/>
        <end position="295"/>
    </location>
</feature>
<evidence type="ECO:0000256" key="3">
    <source>
        <dbReference type="ARBA" id="ARBA00023125"/>
    </source>
</evidence>
<evidence type="ECO:0000256" key="5">
    <source>
        <dbReference type="ARBA" id="ARBA00023242"/>
    </source>
</evidence>
<evidence type="ECO:0000256" key="2">
    <source>
        <dbReference type="ARBA" id="ARBA00008446"/>
    </source>
</evidence>
<keyword evidence="5 6" id="KW-0539">Nucleus</keyword>
<comment type="subcellular location">
    <subcellularLocation>
        <location evidence="1 6">Nucleus</location>
    </subcellularLocation>
</comment>
<evidence type="ECO:0000259" key="8">
    <source>
        <dbReference type="PROSITE" id="PS50071"/>
    </source>
</evidence>
<feature type="compositionally biased region" description="Acidic residues" evidence="7">
    <location>
        <begin position="192"/>
        <end position="202"/>
    </location>
</feature>
<evidence type="ECO:0000313" key="12">
    <source>
        <dbReference type="Proteomes" id="UP000829354"/>
    </source>
</evidence>
<dbReference type="InterPro" id="IPR017970">
    <property type="entry name" value="Homeobox_CS"/>
</dbReference>
<proteinExistence type="inferred from homology"/>
<dbReference type="PANTHER" id="PTHR11211">
    <property type="entry name" value="IROQUOIS-CLASS HOMEODOMAIN PROTEIN IRX"/>
    <property type="match status" value="1"/>
</dbReference>
<reference evidence="9 11" key="2">
    <citation type="submission" date="2022-05" db="EMBL/GenBank/DDBJ databases">
        <title>Chromosome-level reference genomes for two strains of Caenorhabditis briggsae: an improved platform for comparative genomics.</title>
        <authorList>
            <person name="Stevens L."/>
            <person name="Andersen E.C."/>
        </authorList>
    </citation>
    <scope>NUCLEOTIDE SEQUENCE [LARGE SCALE GENOMIC DNA]</scope>
    <source>
        <strain evidence="9">QX1410_ONT</strain>
        <tissue evidence="9">Whole-organism</tissue>
    </source>
</reference>
<dbReference type="OMA" id="HRLYHPY"/>
<dbReference type="SMART" id="SM00389">
    <property type="entry name" value="HOX"/>
    <property type="match status" value="1"/>
</dbReference>
<evidence type="ECO:0000256" key="1">
    <source>
        <dbReference type="ARBA" id="ARBA00004123"/>
    </source>
</evidence>
<dbReference type="SMART" id="SM00548">
    <property type="entry name" value="IRO"/>
    <property type="match status" value="1"/>
</dbReference>
<reference evidence="10 12" key="1">
    <citation type="submission" date="2022-04" db="EMBL/GenBank/DDBJ databases">
        <title>Chromosome-level reference genomes for two strains of Caenorhabditis briggsae: an improved platform for comparative genomics.</title>
        <authorList>
            <person name="Stevens L."/>
            <person name="Andersen E."/>
        </authorList>
    </citation>
    <scope>NUCLEOTIDE SEQUENCE [LARGE SCALE GENOMIC DNA]</scope>
    <source>
        <strain evidence="10">VX34</strain>
        <tissue evidence="10">Whole-organism</tissue>
    </source>
</reference>
<organism evidence="10 12">
    <name type="scientific">Caenorhabditis briggsae</name>
    <dbReference type="NCBI Taxonomy" id="6238"/>
    <lineage>
        <taxon>Eukaryota</taxon>
        <taxon>Metazoa</taxon>
        <taxon>Ecdysozoa</taxon>
        <taxon>Nematoda</taxon>
        <taxon>Chromadorea</taxon>
        <taxon>Rhabditida</taxon>
        <taxon>Rhabditina</taxon>
        <taxon>Rhabditomorpha</taxon>
        <taxon>Rhabditoidea</taxon>
        <taxon>Rhabditidae</taxon>
        <taxon>Peloderinae</taxon>
        <taxon>Caenorhabditis</taxon>
    </lineage>
</organism>
<dbReference type="KEGG" id="cbr:CBG_08197"/>
<dbReference type="EMBL" id="CP092620">
    <property type="protein sequence ID" value="UMM12039.1"/>
    <property type="molecule type" value="Genomic_DNA"/>
</dbReference>
<dbReference type="SUPFAM" id="SSF46689">
    <property type="entry name" value="Homeodomain-like"/>
    <property type="match status" value="1"/>
</dbReference>
<dbReference type="InterPro" id="IPR001356">
    <property type="entry name" value="HD"/>
</dbReference>
<dbReference type="CDD" id="cd00086">
    <property type="entry name" value="homeodomain"/>
    <property type="match status" value="1"/>
</dbReference>
<evidence type="ECO:0000313" key="10">
    <source>
        <dbReference type="EMBL" id="UMM12039.1"/>
    </source>
</evidence>
<dbReference type="InterPro" id="IPR003893">
    <property type="entry name" value="Iroquois_homeo"/>
</dbReference>
<keyword evidence="3 6" id="KW-0238">DNA-binding</keyword>
<dbReference type="FunFam" id="1.10.10.60:FF:000003">
    <property type="entry name" value="Iroquois-class homeobox protein IRX"/>
    <property type="match status" value="1"/>
</dbReference>
<dbReference type="PROSITE" id="PS50071">
    <property type="entry name" value="HOMEOBOX_2"/>
    <property type="match status" value="1"/>
</dbReference>
<dbReference type="Proteomes" id="UP000829354">
    <property type="component" value="Chromosome I"/>
</dbReference>
<dbReference type="PROSITE" id="PS00027">
    <property type="entry name" value="HOMEOBOX_1"/>
    <property type="match status" value="1"/>
</dbReference>
<keyword evidence="12" id="KW-1185">Reference proteome</keyword>
<evidence type="ECO:0000256" key="7">
    <source>
        <dbReference type="SAM" id="MobiDB-lite"/>
    </source>
</evidence>
<dbReference type="InterPro" id="IPR009057">
    <property type="entry name" value="Homeodomain-like_sf"/>
</dbReference>
<dbReference type="AlphaFoldDB" id="A0AAE9J2S0"/>
<evidence type="ECO:0000313" key="9">
    <source>
        <dbReference type="EMBL" id="ULU11076.1"/>
    </source>
</evidence>
<name>A0AAE9J2S0_CAEBR</name>
<dbReference type="Pfam" id="PF05920">
    <property type="entry name" value="Homeobox_KN"/>
    <property type="match status" value="1"/>
</dbReference>
<dbReference type="Gene3D" id="1.10.10.60">
    <property type="entry name" value="Homeodomain-like"/>
    <property type="match status" value="1"/>
</dbReference>
<dbReference type="GO" id="GO:0005634">
    <property type="term" value="C:nucleus"/>
    <property type="evidence" value="ECO:0007669"/>
    <property type="project" value="UniProtKB-SubCell"/>
</dbReference>
<evidence type="ECO:0000256" key="4">
    <source>
        <dbReference type="ARBA" id="ARBA00023155"/>
    </source>
</evidence>
<evidence type="ECO:0000256" key="6">
    <source>
        <dbReference type="PROSITE-ProRule" id="PRU00108"/>
    </source>
</evidence>
<feature type="domain" description="Homeobox" evidence="8">
    <location>
        <begin position="114"/>
        <end position="177"/>
    </location>
</feature>
<feature type="DNA-binding region" description="Homeobox" evidence="6">
    <location>
        <begin position="116"/>
        <end position="178"/>
    </location>
</feature>